<sequence>SHCLNDVSRFIKTIGLLMAYIKLSANYINSYRIILLVKKYARPYLLKFKLDLNNNLFVNYSLYNILEVYHTDLKPLR</sequence>
<accession>S4PMN0</accession>
<name>S4PMN0_9NEOP</name>
<dbReference type="EMBL" id="GAIX01000091">
    <property type="protein sequence ID" value="JAA92469.1"/>
    <property type="molecule type" value="Transcribed_RNA"/>
</dbReference>
<dbReference type="AlphaFoldDB" id="S4PMN0"/>
<organism evidence="1">
    <name type="scientific">Pararge aegeria</name>
    <name type="common">speckled wood butterfly</name>
    <dbReference type="NCBI Taxonomy" id="116150"/>
    <lineage>
        <taxon>Eukaryota</taxon>
        <taxon>Metazoa</taxon>
        <taxon>Ecdysozoa</taxon>
        <taxon>Arthropoda</taxon>
        <taxon>Hexapoda</taxon>
        <taxon>Insecta</taxon>
        <taxon>Pterygota</taxon>
        <taxon>Neoptera</taxon>
        <taxon>Endopterygota</taxon>
        <taxon>Lepidoptera</taxon>
        <taxon>Glossata</taxon>
        <taxon>Ditrysia</taxon>
        <taxon>Papilionoidea</taxon>
        <taxon>Nymphalidae</taxon>
        <taxon>Satyrinae</taxon>
        <taxon>Satyrini</taxon>
        <taxon>Parargina</taxon>
        <taxon>Pararge</taxon>
    </lineage>
</organism>
<proteinExistence type="predicted"/>
<feature type="non-terminal residue" evidence="1">
    <location>
        <position position="1"/>
    </location>
</feature>
<evidence type="ECO:0000313" key="1">
    <source>
        <dbReference type="EMBL" id="JAA92469.1"/>
    </source>
</evidence>
<protein>
    <submittedName>
        <fullName evidence="1">Uncharacterized protein</fullName>
    </submittedName>
</protein>
<reference evidence="1" key="1">
    <citation type="journal article" date="2013" name="BMC Genomics">
        <title>Unscrambling butterfly oogenesis.</title>
        <authorList>
            <person name="Carter J.M."/>
            <person name="Baker S.C."/>
            <person name="Pink R."/>
            <person name="Carter D.R."/>
            <person name="Collins A."/>
            <person name="Tomlin J."/>
            <person name="Gibbs M."/>
            <person name="Breuker C.J."/>
        </authorList>
    </citation>
    <scope>NUCLEOTIDE SEQUENCE</scope>
    <source>
        <tissue evidence="1">Ovary</tissue>
    </source>
</reference>
<reference evidence="1" key="2">
    <citation type="submission" date="2013-05" db="EMBL/GenBank/DDBJ databases">
        <authorList>
            <person name="Carter J.-M."/>
            <person name="Baker S.C."/>
            <person name="Pink R."/>
            <person name="Carter D.R.F."/>
            <person name="Collins A."/>
            <person name="Tomlin J."/>
            <person name="Gibbs M."/>
            <person name="Breuker C.J."/>
        </authorList>
    </citation>
    <scope>NUCLEOTIDE SEQUENCE</scope>
    <source>
        <tissue evidence="1">Ovary</tissue>
    </source>
</reference>